<accession>A0A382GTG6</accession>
<reference evidence="1" key="1">
    <citation type="submission" date="2018-05" db="EMBL/GenBank/DDBJ databases">
        <authorList>
            <person name="Lanie J.A."/>
            <person name="Ng W.-L."/>
            <person name="Kazmierczak K.M."/>
            <person name="Andrzejewski T.M."/>
            <person name="Davidsen T.M."/>
            <person name="Wayne K.J."/>
            <person name="Tettelin H."/>
            <person name="Glass J.I."/>
            <person name="Rusch D."/>
            <person name="Podicherti R."/>
            <person name="Tsui H.-C.T."/>
            <person name="Winkler M.E."/>
        </authorList>
    </citation>
    <scope>NUCLEOTIDE SEQUENCE</scope>
</reference>
<gene>
    <name evidence="1" type="ORF">METZ01_LOCUS231254</name>
</gene>
<sequence length="92" mass="10653">WKELNNNYQTHERLVEACLNHDVRDRLEQIKTPCLIIHAAKDLVTGPRTTLPLEQQLPNAQGVTMEEVAHVVAGREQKIEFCKILFSFLHQH</sequence>
<dbReference type="SUPFAM" id="SSF53474">
    <property type="entry name" value="alpha/beta-Hydrolases"/>
    <property type="match status" value="1"/>
</dbReference>
<name>A0A382GTG6_9ZZZZ</name>
<evidence type="ECO:0008006" key="2">
    <source>
        <dbReference type="Google" id="ProtNLM"/>
    </source>
</evidence>
<evidence type="ECO:0000313" key="1">
    <source>
        <dbReference type="EMBL" id="SVB78400.1"/>
    </source>
</evidence>
<dbReference type="InterPro" id="IPR029058">
    <property type="entry name" value="AB_hydrolase_fold"/>
</dbReference>
<feature type="non-terminal residue" evidence="1">
    <location>
        <position position="1"/>
    </location>
</feature>
<organism evidence="1">
    <name type="scientific">marine metagenome</name>
    <dbReference type="NCBI Taxonomy" id="408172"/>
    <lineage>
        <taxon>unclassified sequences</taxon>
        <taxon>metagenomes</taxon>
        <taxon>ecological metagenomes</taxon>
    </lineage>
</organism>
<proteinExistence type="predicted"/>
<dbReference type="Gene3D" id="3.40.50.1820">
    <property type="entry name" value="alpha/beta hydrolase"/>
    <property type="match status" value="1"/>
</dbReference>
<dbReference type="EMBL" id="UINC01057355">
    <property type="protein sequence ID" value="SVB78400.1"/>
    <property type="molecule type" value="Genomic_DNA"/>
</dbReference>
<dbReference type="AlphaFoldDB" id="A0A382GTG6"/>
<protein>
    <recommendedName>
        <fullName evidence="2">Serine aminopeptidase S33 domain-containing protein</fullName>
    </recommendedName>
</protein>